<evidence type="ECO:0000313" key="2">
    <source>
        <dbReference type="EMBL" id="GCE31071.1"/>
    </source>
</evidence>
<evidence type="ECO:0000313" key="3">
    <source>
        <dbReference type="Proteomes" id="UP000287171"/>
    </source>
</evidence>
<evidence type="ECO:0000256" key="1">
    <source>
        <dbReference type="SAM" id="Phobius"/>
    </source>
</evidence>
<sequence length="81" mass="9514">MSGHDRESGFWLHVGLSIMHTIGPHWIPEAKSRPNKSLTKINRSFIVVMVIYTLIYTIFKKEVFYEKVSTQTTFKFKQKPL</sequence>
<comment type="caution">
    <text evidence="2">The sequence shown here is derived from an EMBL/GenBank/DDBJ whole genome shotgun (WGS) entry which is preliminary data.</text>
</comment>
<proteinExistence type="predicted"/>
<dbReference type="Proteomes" id="UP000287171">
    <property type="component" value="Unassembled WGS sequence"/>
</dbReference>
<reference evidence="3" key="1">
    <citation type="submission" date="2018-12" db="EMBL/GenBank/DDBJ databases">
        <title>Tengunoibacter tsumagoiensis gen. nov., sp. nov., Dictyobacter kobayashii sp. nov., D. alpinus sp. nov., and D. joshuensis sp. nov. and description of Dictyobacteraceae fam. nov. within the order Ktedonobacterales isolated from Tengu-no-mugimeshi.</title>
        <authorList>
            <person name="Wang C.M."/>
            <person name="Zheng Y."/>
            <person name="Sakai Y."/>
            <person name="Toyoda A."/>
            <person name="Minakuchi Y."/>
            <person name="Abe K."/>
            <person name="Yokota A."/>
            <person name="Yabe S."/>
        </authorList>
    </citation>
    <scope>NUCLEOTIDE SEQUENCE [LARGE SCALE GENOMIC DNA]</scope>
    <source>
        <strain evidence="3">Uno16</strain>
    </source>
</reference>
<keyword evidence="1" id="KW-1133">Transmembrane helix</keyword>
<dbReference type="EMBL" id="BIFT01000002">
    <property type="protein sequence ID" value="GCE31071.1"/>
    <property type="molecule type" value="Genomic_DNA"/>
</dbReference>
<organism evidence="2 3">
    <name type="scientific">Dictyobacter alpinus</name>
    <dbReference type="NCBI Taxonomy" id="2014873"/>
    <lineage>
        <taxon>Bacteria</taxon>
        <taxon>Bacillati</taxon>
        <taxon>Chloroflexota</taxon>
        <taxon>Ktedonobacteria</taxon>
        <taxon>Ktedonobacterales</taxon>
        <taxon>Dictyobacteraceae</taxon>
        <taxon>Dictyobacter</taxon>
    </lineage>
</organism>
<protein>
    <submittedName>
        <fullName evidence="2">Uncharacterized protein</fullName>
    </submittedName>
</protein>
<keyword evidence="1" id="KW-0472">Membrane</keyword>
<accession>A0A402BI21</accession>
<keyword evidence="1" id="KW-0812">Transmembrane</keyword>
<gene>
    <name evidence="2" type="ORF">KDA_65550</name>
</gene>
<keyword evidence="3" id="KW-1185">Reference proteome</keyword>
<dbReference type="AlphaFoldDB" id="A0A402BI21"/>
<feature type="transmembrane region" description="Helical" evidence="1">
    <location>
        <begin position="41"/>
        <end position="59"/>
    </location>
</feature>
<name>A0A402BI21_9CHLR</name>